<dbReference type="InterPro" id="IPR016162">
    <property type="entry name" value="Ald_DH_N"/>
</dbReference>
<dbReference type="InterPro" id="IPR050740">
    <property type="entry name" value="Aldehyde_DH_Superfamily"/>
</dbReference>
<keyword evidence="2 4" id="KW-0560">Oxidoreductase</keyword>
<dbReference type="EMBL" id="BMYK01000016">
    <property type="protein sequence ID" value="GHC92575.1"/>
    <property type="molecule type" value="Genomic_DNA"/>
</dbReference>
<dbReference type="RefSeq" id="WP_189688924.1">
    <property type="nucleotide sequence ID" value="NZ_BMYK01000016.1"/>
</dbReference>
<dbReference type="InterPro" id="IPR029510">
    <property type="entry name" value="Ald_DH_CS_GLU"/>
</dbReference>
<dbReference type="Proteomes" id="UP000626210">
    <property type="component" value="Unassembled WGS sequence"/>
</dbReference>
<comment type="caution">
    <text evidence="6">The sequence shown here is derived from an EMBL/GenBank/DDBJ whole genome shotgun (WGS) entry which is preliminary data.</text>
</comment>
<dbReference type="InterPro" id="IPR010102">
    <property type="entry name" value="Succ_semiAld_DH"/>
</dbReference>
<protein>
    <submittedName>
        <fullName evidence="6">NAD-dependent succinate-semialdehyde dehydrogenase</fullName>
    </submittedName>
</protein>
<dbReference type="CDD" id="cd07103">
    <property type="entry name" value="ALDH_F5_SSADH_GabD"/>
    <property type="match status" value="1"/>
</dbReference>
<reference evidence="7" key="1">
    <citation type="journal article" date="2019" name="Int. J. Syst. Evol. Microbiol.">
        <title>The Global Catalogue of Microorganisms (GCM) 10K type strain sequencing project: providing services to taxonomists for standard genome sequencing and annotation.</title>
        <authorList>
            <consortium name="The Broad Institute Genomics Platform"/>
            <consortium name="The Broad Institute Genome Sequencing Center for Infectious Disease"/>
            <person name="Wu L."/>
            <person name="Ma J."/>
        </authorList>
    </citation>
    <scope>NUCLEOTIDE SEQUENCE [LARGE SCALE GENOMIC DNA]</scope>
    <source>
        <strain evidence="7">KCTC 23314</strain>
    </source>
</reference>
<sequence>MPSPLVLDDPQLLRQQARIGAAWCDADDGGHLMVHDPASGALLAQVPRMGAAETGRAVDAAEAALPAWKRLDAGARGALLHQWNALVLQHAEDLARLLTAEQGKPLADARAEVGYAASFIAWYAEEARRTYGEVIPGPAGDRRLLALREPVGVCAAITPWNFPYAMVTRKAAAALAAGCTLVLKPAEQTPLCALALMELALRAGIPPGVLNVVTGDPVAIGGALTASPRVRKISFTGSTEVGRLLMRQSAPTLKKLSLELGGNAPFLVFEDADLDAAVEGLLTAKFRNAGQACIAANRIYVHDAVYDDFAARLARAAAALQVGPGAQPGVQIGPLIDADALAKVERHVADARAHGARVLAGGERHALGGTYYRPTVLADADARMLLAREETFGPVAPLFRFRSEEEAIAAANNVEFGLGAYLYSRDHARIWRCIDALETGMVGVNSGLISTAVAPFGGIKQSGFGREGARQGIEEYLVVKYVCLGGLG</sequence>
<dbReference type="Gene3D" id="3.40.605.10">
    <property type="entry name" value="Aldehyde Dehydrogenase, Chain A, domain 1"/>
    <property type="match status" value="1"/>
</dbReference>
<proteinExistence type="inferred from homology"/>
<evidence type="ECO:0000259" key="5">
    <source>
        <dbReference type="Pfam" id="PF00171"/>
    </source>
</evidence>
<dbReference type="PANTHER" id="PTHR43353:SF5">
    <property type="entry name" value="SUCCINATE-SEMIALDEHYDE DEHYDROGENASE, MITOCHONDRIAL"/>
    <property type="match status" value="1"/>
</dbReference>
<dbReference type="NCBIfam" id="TIGR01780">
    <property type="entry name" value="SSADH"/>
    <property type="match status" value="1"/>
</dbReference>
<name>A0ABQ3G701_9BURK</name>
<dbReference type="Gene3D" id="3.40.309.10">
    <property type="entry name" value="Aldehyde Dehydrogenase, Chain A, domain 2"/>
    <property type="match status" value="1"/>
</dbReference>
<dbReference type="InterPro" id="IPR015590">
    <property type="entry name" value="Aldehyde_DH_dom"/>
</dbReference>
<evidence type="ECO:0000313" key="6">
    <source>
        <dbReference type="EMBL" id="GHC92575.1"/>
    </source>
</evidence>
<feature type="domain" description="Aldehyde dehydrogenase" evidence="5">
    <location>
        <begin position="23"/>
        <end position="482"/>
    </location>
</feature>
<comment type="similarity">
    <text evidence="1 4">Belongs to the aldehyde dehydrogenase family.</text>
</comment>
<evidence type="ECO:0000256" key="2">
    <source>
        <dbReference type="ARBA" id="ARBA00023002"/>
    </source>
</evidence>
<evidence type="ECO:0000256" key="3">
    <source>
        <dbReference type="PROSITE-ProRule" id="PRU10007"/>
    </source>
</evidence>
<keyword evidence="7" id="KW-1185">Reference proteome</keyword>
<evidence type="ECO:0000256" key="1">
    <source>
        <dbReference type="ARBA" id="ARBA00009986"/>
    </source>
</evidence>
<accession>A0ABQ3G701</accession>
<dbReference type="SUPFAM" id="SSF53720">
    <property type="entry name" value="ALDH-like"/>
    <property type="match status" value="1"/>
</dbReference>
<feature type="active site" evidence="3">
    <location>
        <position position="259"/>
    </location>
</feature>
<gene>
    <name evidence="6" type="primary">gabD</name>
    <name evidence="6" type="ORF">GCM10007320_42710</name>
</gene>
<dbReference type="PANTHER" id="PTHR43353">
    <property type="entry name" value="SUCCINATE-SEMIALDEHYDE DEHYDROGENASE, MITOCHONDRIAL"/>
    <property type="match status" value="1"/>
</dbReference>
<evidence type="ECO:0000313" key="7">
    <source>
        <dbReference type="Proteomes" id="UP000626210"/>
    </source>
</evidence>
<dbReference type="PROSITE" id="PS00070">
    <property type="entry name" value="ALDEHYDE_DEHYDR_CYS"/>
    <property type="match status" value="1"/>
</dbReference>
<dbReference type="PROSITE" id="PS00687">
    <property type="entry name" value="ALDEHYDE_DEHYDR_GLU"/>
    <property type="match status" value="1"/>
</dbReference>
<dbReference type="InterPro" id="IPR016163">
    <property type="entry name" value="Ald_DH_C"/>
</dbReference>
<organism evidence="6 7">
    <name type="scientific">Pseudorhodoferax aquiterrae</name>
    <dbReference type="NCBI Taxonomy" id="747304"/>
    <lineage>
        <taxon>Bacteria</taxon>
        <taxon>Pseudomonadati</taxon>
        <taxon>Pseudomonadota</taxon>
        <taxon>Betaproteobacteria</taxon>
        <taxon>Burkholderiales</taxon>
        <taxon>Comamonadaceae</taxon>
    </lineage>
</organism>
<evidence type="ECO:0000256" key="4">
    <source>
        <dbReference type="RuleBase" id="RU003345"/>
    </source>
</evidence>
<dbReference type="InterPro" id="IPR016161">
    <property type="entry name" value="Ald_DH/histidinol_DH"/>
</dbReference>
<dbReference type="Pfam" id="PF00171">
    <property type="entry name" value="Aldedh"/>
    <property type="match status" value="1"/>
</dbReference>
<dbReference type="InterPro" id="IPR016160">
    <property type="entry name" value="Ald_DH_CS_CYS"/>
</dbReference>